<proteinExistence type="predicted"/>
<dbReference type="InterPro" id="IPR027417">
    <property type="entry name" value="P-loop_NTPase"/>
</dbReference>
<sequence length="189" mass="21461">MTPAEPLPSRILIYGVYGSGKTTLAARLSRLLGIAWRPVDDLTWEPGWREVPMRVQRERIAELCRRKSWILDGAYRDWLDIPMASADLIVGLDFGRWLTLRRLLRRTARLVSTGETICNGNRETLSSVLSSESIILWHLGSFGRKRRRMRQWAAASPGPRVLLFSTPEELDAWVAGLPVSSPEAGPRRR</sequence>
<dbReference type="RefSeq" id="WP_239125817.1">
    <property type="nucleotide sequence ID" value="NZ_BONF01000019.1"/>
</dbReference>
<dbReference type="PANTHER" id="PTHR37816">
    <property type="entry name" value="YALI0E33011P"/>
    <property type="match status" value="1"/>
</dbReference>
<dbReference type="PANTHER" id="PTHR37816:SF1">
    <property type="entry name" value="TOXIN"/>
    <property type="match status" value="1"/>
</dbReference>
<organism evidence="1 2">
    <name type="scientific">Catellatospora bangladeshensis</name>
    <dbReference type="NCBI Taxonomy" id="310355"/>
    <lineage>
        <taxon>Bacteria</taxon>
        <taxon>Bacillati</taxon>
        <taxon>Actinomycetota</taxon>
        <taxon>Actinomycetes</taxon>
        <taxon>Micromonosporales</taxon>
        <taxon>Micromonosporaceae</taxon>
        <taxon>Catellatospora</taxon>
    </lineage>
</organism>
<dbReference type="SUPFAM" id="SSF52540">
    <property type="entry name" value="P-loop containing nucleoside triphosphate hydrolases"/>
    <property type="match status" value="1"/>
</dbReference>
<dbReference type="EMBL" id="BONF01000019">
    <property type="protein sequence ID" value="GIF82206.1"/>
    <property type="molecule type" value="Genomic_DNA"/>
</dbReference>
<name>A0A8J3JD71_9ACTN</name>
<keyword evidence="2" id="KW-1185">Reference proteome</keyword>
<dbReference type="InterPro" id="IPR052922">
    <property type="entry name" value="Cytidylate_Kinase-2"/>
</dbReference>
<evidence type="ECO:0000313" key="2">
    <source>
        <dbReference type="Proteomes" id="UP000601223"/>
    </source>
</evidence>
<dbReference type="Proteomes" id="UP000601223">
    <property type="component" value="Unassembled WGS sequence"/>
</dbReference>
<dbReference type="AlphaFoldDB" id="A0A8J3JD71"/>
<gene>
    <name evidence="1" type="ORF">Cba03nite_35550</name>
</gene>
<reference evidence="1 2" key="1">
    <citation type="submission" date="2021-01" db="EMBL/GenBank/DDBJ databases">
        <title>Whole genome shotgun sequence of Catellatospora bangladeshensis NBRC 107357.</title>
        <authorList>
            <person name="Komaki H."/>
            <person name="Tamura T."/>
        </authorList>
    </citation>
    <scope>NUCLEOTIDE SEQUENCE [LARGE SCALE GENOMIC DNA]</scope>
    <source>
        <strain evidence="1 2">NBRC 107357</strain>
    </source>
</reference>
<evidence type="ECO:0008006" key="3">
    <source>
        <dbReference type="Google" id="ProtNLM"/>
    </source>
</evidence>
<accession>A0A8J3JD71</accession>
<evidence type="ECO:0000313" key="1">
    <source>
        <dbReference type="EMBL" id="GIF82206.1"/>
    </source>
</evidence>
<comment type="caution">
    <text evidence="1">The sequence shown here is derived from an EMBL/GenBank/DDBJ whole genome shotgun (WGS) entry which is preliminary data.</text>
</comment>
<dbReference type="Gene3D" id="3.40.50.300">
    <property type="entry name" value="P-loop containing nucleotide triphosphate hydrolases"/>
    <property type="match status" value="1"/>
</dbReference>
<protein>
    <recommendedName>
        <fullName evidence="3">Adenylate kinase</fullName>
    </recommendedName>
</protein>